<dbReference type="Pfam" id="PF08856">
    <property type="entry name" value="DUF1826"/>
    <property type="match status" value="1"/>
</dbReference>
<dbReference type="PANTHER" id="PTHR43603:SF1">
    <property type="entry name" value="ZINC-REGULATED GTPASE METALLOPROTEIN ACTIVATOR 1"/>
    <property type="match status" value="1"/>
</dbReference>
<keyword evidence="3" id="KW-0143">Chaperone</keyword>
<dbReference type="CDD" id="cd03112">
    <property type="entry name" value="CobW-like"/>
    <property type="match status" value="1"/>
</dbReference>
<dbReference type="PANTHER" id="PTHR43603">
    <property type="entry name" value="COBW DOMAIN-CONTAINING PROTEIN DDB_G0274527"/>
    <property type="match status" value="1"/>
</dbReference>
<dbReference type="SUPFAM" id="SSF52540">
    <property type="entry name" value="P-loop containing nucleoside triphosphate hydrolases"/>
    <property type="match status" value="1"/>
</dbReference>
<comment type="caution">
    <text evidence="7">The sequence shown here is derived from an EMBL/GenBank/DDBJ whole genome shotgun (WGS) entry which is preliminary data.</text>
</comment>
<dbReference type="Pfam" id="PF02492">
    <property type="entry name" value="cobW"/>
    <property type="match status" value="1"/>
</dbReference>
<dbReference type="InterPro" id="IPR027417">
    <property type="entry name" value="P-loop_NTPase"/>
</dbReference>
<dbReference type="InterPro" id="IPR014955">
    <property type="entry name" value="DUF1826"/>
</dbReference>
<dbReference type="Proteomes" id="UP000604046">
    <property type="component" value="Unassembled WGS sequence"/>
</dbReference>
<dbReference type="InterPro" id="IPR051927">
    <property type="entry name" value="Zn_Chap_cDPG_Synth"/>
</dbReference>
<keyword evidence="2" id="KW-0378">Hydrolase</keyword>
<evidence type="ECO:0000313" key="7">
    <source>
        <dbReference type="EMBL" id="CAE7262870.1"/>
    </source>
</evidence>
<proteinExistence type="inferred from homology"/>
<organism evidence="7 8">
    <name type="scientific">Symbiodinium natans</name>
    <dbReference type="NCBI Taxonomy" id="878477"/>
    <lineage>
        <taxon>Eukaryota</taxon>
        <taxon>Sar</taxon>
        <taxon>Alveolata</taxon>
        <taxon>Dinophyceae</taxon>
        <taxon>Suessiales</taxon>
        <taxon>Symbiodiniaceae</taxon>
        <taxon>Symbiodinium</taxon>
    </lineage>
</organism>
<accession>A0A812MCG7</accession>
<evidence type="ECO:0000313" key="8">
    <source>
        <dbReference type="Proteomes" id="UP000604046"/>
    </source>
</evidence>
<feature type="domain" description="CobW C-terminal" evidence="6">
    <location>
        <begin position="551"/>
        <end position="606"/>
    </location>
</feature>
<dbReference type="OrthoDB" id="272672at2759"/>
<dbReference type="GO" id="GO:0000166">
    <property type="term" value="F:nucleotide binding"/>
    <property type="evidence" value="ECO:0007669"/>
    <property type="project" value="UniProtKB-KW"/>
</dbReference>
<protein>
    <recommendedName>
        <fullName evidence="6">CobW C-terminal domain-containing protein</fullName>
    </recommendedName>
</protein>
<dbReference type="SMART" id="SM00833">
    <property type="entry name" value="CobW_C"/>
    <property type="match status" value="1"/>
</dbReference>
<dbReference type="InterPro" id="IPR011629">
    <property type="entry name" value="CobW-like_C"/>
</dbReference>
<gene>
    <name evidence="7" type="ORF">SNAT2548_LOCUS13796</name>
</gene>
<keyword evidence="1" id="KW-0547">Nucleotide-binding</keyword>
<evidence type="ECO:0000256" key="2">
    <source>
        <dbReference type="ARBA" id="ARBA00022801"/>
    </source>
</evidence>
<keyword evidence="8" id="KW-1185">Reference proteome</keyword>
<evidence type="ECO:0000256" key="5">
    <source>
        <dbReference type="ARBA" id="ARBA00049117"/>
    </source>
</evidence>
<dbReference type="InterPro" id="IPR036627">
    <property type="entry name" value="CobW-likC_sf"/>
</dbReference>
<dbReference type="GO" id="GO:0016787">
    <property type="term" value="F:hydrolase activity"/>
    <property type="evidence" value="ECO:0007669"/>
    <property type="project" value="UniProtKB-KW"/>
</dbReference>
<evidence type="ECO:0000256" key="4">
    <source>
        <dbReference type="ARBA" id="ARBA00034320"/>
    </source>
</evidence>
<reference evidence="7" key="1">
    <citation type="submission" date="2021-02" db="EMBL/GenBank/DDBJ databases">
        <authorList>
            <person name="Dougan E. K."/>
            <person name="Rhodes N."/>
            <person name="Thang M."/>
            <person name="Chan C."/>
        </authorList>
    </citation>
    <scope>NUCLEOTIDE SEQUENCE</scope>
</reference>
<dbReference type="AlphaFoldDB" id="A0A812MCG7"/>
<dbReference type="EMBL" id="CAJNDS010001513">
    <property type="protein sequence ID" value="CAE7262870.1"/>
    <property type="molecule type" value="Genomic_DNA"/>
</dbReference>
<dbReference type="Gene3D" id="3.30.1220.10">
    <property type="entry name" value="CobW-like, C-terminal domain"/>
    <property type="match status" value="1"/>
</dbReference>
<feature type="non-terminal residue" evidence="7">
    <location>
        <position position="1"/>
    </location>
</feature>
<name>A0A812MCG7_9DINO</name>
<evidence type="ECO:0000259" key="6">
    <source>
        <dbReference type="SMART" id="SM00833"/>
    </source>
</evidence>
<comment type="catalytic activity">
    <reaction evidence="5">
        <text>GTP + H2O = GDP + phosphate + H(+)</text>
        <dbReference type="Rhea" id="RHEA:19669"/>
        <dbReference type="ChEBI" id="CHEBI:15377"/>
        <dbReference type="ChEBI" id="CHEBI:15378"/>
        <dbReference type="ChEBI" id="CHEBI:37565"/>
        <dbReference type="ChEBI" id="CHEBI:43474"/>
        <dbReference type="ChEBI" id="CHEBI:58189"/>
    </reaction>
    <physiologicalReaction direction="left-to-right" evidence="5">
        <dbReference type="Rhea" id="RHEA:19670"/>
    </physiologicalReaction>
</comment>
<sequence length="607" mass="67299">MKPVEIGRADNAKDLARNIGCESDRNSGVLKGFVKNDDNAQLLSWATDLCALGEPVKDQLCYYEGHQANPDESFPQQLQRQLAEDFKECGRALVDEGVLKENTEIGKGSPTAVAALFQMLLQLMELHEACTEAKQDLRWKIKLEINQDGACTKYHDDLVEVRFAMTLAGDGTVLADNAGVDWKYYEECKGIIPALAENPDASAEVAQSIIENWNQRVCKGCMETHAGDVAIMKGGRLSKFPCLHRAPYSAGEGKNPCRFLITLDHIPRDDLEEFVNMDFGEDEDAEMGQPQPDGLLPVTVLSGFLGAGKTTLLQHVLQNQDGLRVAVIVNDMASVNIDGLLVKDSKVLTGKDKMVEMQNGCICCTLREDLIENVTQLAKEKRFDYLLIESTGISEPMPVATTFVHEHGGKHLLGSVARLDTLVTMVDAVNFFKDYNRPGSAGKKLRDRPELGAEPTDERTISCLLTDQIECANLIVLNKMDLIKESEAVALEGFMKKLNPKAKIVKATFGKIDLKLLLNTKTFNMEEAVQMPGWYQELQGNHVPETMEYGISSFVFRSQRPFHPTRLNKLLRNGLEGVLRSKGVIWVAGVHAHCLVWHQAGETLNLE</sequence>
<dbReference type="Pfam" id="PF07683">
    <property type="entry name" value="CobW_C"/>
    <property type="match status" value="1"/>
</dbReference>
<evidence type="ECO:0000256" key="3">
    <source>
        <dbReference type="ARBA" id="ARBA00023186"/>
    </source>
</evidence>
<dbReference type="Gene3D" id="3.40.50.300">
    <property type="entry name" value="P-loop containing nucleotide triphosphate hydrolases"/>
    <property type="match status" value="1"/>
</dbReference>
<comment type="similarity">
    <text evidence="4">Belongs to the SIMIBI class G3E GTPase family. ZNG1 subfamily.</text>
</comment>
<evidence type="ECO:0000256" key="1">
    <source>
        <dbReference type="ARBA" id="ARBA00022741"/>
    </source>
</evidence>
<dbReference type="InterPro" id="IPR003495">
    <property type="entry name" value="CobW/HypB/UreG_nucleotide-bd"/>
</dbReference>